<dbReference type="HOGENOM" id="CLU_172046_0_0_1"/>
<dbReference type="Proteomes" id="UP000001940">
    <property type="component" value="Chromosome V"/>
</dbReference>
<dbReference type="Pfam" id="PF04942">
    <property type="entry name" value="CC"/>
    <property type="match status" value="2"/>
</dbReference>
<proteinExistence type="predicted"/>
<evidence type="ECO:0000313" key="3">
    <source>
        <dbReference type="Proteomes" id="UP000001940"/>
    </source>
</evidence>
<evidence type="ECO:0000313" key="2">
    <source>
        <dbReference type="EMBL" id="CAB01188.2"/>
    </source>
</evidence>
<dbReference type="AlphaFoldDB" id="Q20251"/>
<dbReference type="OrthoDB" id="5804981at2759"/>
<feature type="domain" description="CC" evidence="1">
    <location>
        <begin position="72"/>
        <end position="104"/>
    </location>
</feature>
<dbReference type="GeneID" id="185569"/>
<organism evidence="2 3">
    <name type="scientific">Caenorhabditis elegans</name>
    <dbReference type="NCBI Taxonomy" id="6239"/>
    <lineage>
        <taxon>Eukaryota</taxon>
        <taxon>Metazoa</taxon>
        <taxon>Ecdysozoa</taxon>
        <taxon>Nematoda</taxon>
        <taxon>Chromadorea</taxon>
        <taxon>Rhabditida</taxon>
        <taxon>Rhabditina</taxon>
        <taxon>Rhabditomorpha</taxon>
        <taxon>Rhabditoidea</taxon>
        <taxon>Rhabditidae</taxon>
        <taxon>Peloderinae</taxon>
        <taxon>Caenorhabditis</taxon>
    </lineage>
</organism>
<dbReference type="InterPro" id="IPR007026">
    <property type="entry name" value="CC_domain"/>
</dbReference>
<dbReference type="PaxDb" id="6239-F40G12.9"/>
<evidence type="ECO:0000313" key="4">
    <source>
        <dbReference type="WormBase" id="F40G12.9"/>
    </source>
</evidence>
<dbReference type="PhylomeDB" id="Q20251"/>
<accession>Q20251</accession>
<dbReference type="FunCoup" id="Q20251">
    <property type="interactions" value="226"/>
</dbReference>
<dbReference type="OMA" id="GCCPNSD"/>
<dbReference type="AGR" id="WB:WBGene00009604"/>
<dbReference type="KEGG" id="cel:CELE_F40G12.9"/>
<sequence>MKKLLTGRFELENLKVRKFDVKKSKLPICLFTEAANIACKSETTKAVDGVCADGMTIINGDNCCSSEDVSDVDARACRSEPMPAIGGLCPYGFILVADDGCCPNSDAYAKQK</sequence>
<name>Q20251_CAEEL</name>
<keyword evidence="3" id="KW-1185">Reference proteome</keyword>
<evidence type="ECO:0000259" key="1">
    <source>
        <dbReference type="Pfam" id="PF04942"/>
    </source>
</evidence>
<dbReference type="UCSC" id="F40G12.9">
    <property type="organism name" value="c. elegans"/>
</dbReference>
<dbReference type="RefSeq" id="NP_506536.2">
    <property type="nucleotide sequence ID" value="NM_074135.3"/>
</dbReference>
<dbReference type="InParanoid" id="Q20251"/>
<gene>
    <name evidence="2" type="ORF">CELE_F40G12.9</name>
    <name evidence="2 4" type="ORF">F40G12.9</name>
</gene>
<dbReference type="EMBL" id="BX284605">
    <property type="protein sequence ID" value="CAB01188.2"/>
    <property type="molecule type" value="Genomic_DNA"/>
</dbReference>
<reference evidence="2 3" key="1">
    <citation type="journal article" date="1998" name="Science">
        <title>Genome sequence of the nematode C. elegans: a platform for investigating biology.</title>
        <authorList>
            <consortium name="The C. elegans sequencing consortium"/>
            <person name="Sulson J.E."/>
            <person name="Waterston R."/>
        </authorList>
    </citation>
    <scope>NUCLEOTIDE SEQUENCE [LARGE SCALE GENOMIC DNA]</scope>
    <source>
        <strain evidence="2 3">Bristol N2</strain>
    </source>
</reference>
<protein>
    <submittedName>
        <fullName evidence="2">CC domain-containing protein</fullName>
    </submittedName>
</protein>
<dbReference type="WormBase" id="F40G12.9">
    <property type="protein sequence ID" value="CE42468"/>
    <property type="gene ID" value="WBGene00009604"/>
</dbReference>
<dbReference type="CTD" id="185569"/>
<feature type="domain" description="CC" evidence="1">
    <location>
        <begin position="33"/>
        <end position="65"/>
    </location>
</feature>
<dbReference type="eggNOG" id="ENOG502TJ06">
    <property type="taxonomic scope" value="Eukaryota"/>
</dbReference>